<proteinExistence type="predicted"/>
<gene>
    <name evidence="1" type="ORF">KC19_VG107700</name>
</gene>
<keyword evidence="2" id="KW-1185">Reference proteome</keyword>
<protein>
    <submittedName>
        <fullName evidence="1">Uncharacterized protein</fullName>
    </submittedName>
</protein>
<reference evidence="1" key="1">
    <citation type="submission" date="2020-06" db="EMBL/GenBank/DDBJ databases">
        <title>WGS assembly of Ceratodon purpureus strain R40.</title>
        <authorList>
            <person name="Carey S.B."/>
            <person name="Jenkins J."/>
            <person name="Shu S."/>
            <person name="Lovell J.T."/>
            <person name="Sreedasyam A."/>
            <person name="Maumus F."/>
            <person name="Tiley G.P."/>
            <person name="Fernandez-Pozo N."/>
            <person name="Barry K."/>
            <person name="Chen C."/>
            <person name="Wang M."/>
            <person name="Lipzen A."/>
            <person name="Daum C."/>
            <person name="Saski C.A."/>
            <person name="Payton A.C."/>
            <person name="Mcbreen J.C."/>
            <person name="Conrad R.E."/>
            <person name="Kollar L.M."/>
            <person name="Olsson S."/>
            <person name="Huttunen S."/>
            <person name="Landis J.B."/>
            <person name="Wickett N.J."/>
            <person name="Johnson M.G."/>
            <person name="Rensing S.A."/>
            <person name="Grimwood J."/>
            <person name="Schmutz J."/>
            <person name="Mcdaniel S.F."/>
        </authorList>
    </citation>
    <scope>NUCLEOTIDE SEQUENCE</scope>
    <source>
        <strain evidence="1">R40</strain>
    </source>
</reference>
<evidence type="ECO:0000313" key="1">
    <source>
        <dbReference type="EMBL" id="KAG0572585.1"/>
    </source>
</evidence>
<dbReference type="AlphaFoldDB" id="A0A8T0HPA1"/>
<dbReference type="EMBL" id="CM026426">
    <property type="protein sequence ID" value="KAG0572585.1"/>
    <property type="molecule type" value="Genomic_DNA"/>
</dbReference>
<sequence>MSKTHSVERHRMDVNVRTIHPPLKDFAEYFMPTNAYCVEVCENAASYLEILQLIFSSCALGTFTDVLSRDLCGCKLLTGDSLMWRGRQLV</sequence>
<evidence type="ECO:0000313" key="2">
    <source>
        <dbReference type="Proteomes" id="UP000822688"/>
    </source>
</evidence>
<name>A0A8T0HPA1_CERPU</name>
<accession>A0A8T0HPA1</accession>
<organism evidence="1 2">
    <name type="scientific">Ceratodon purpureus</name>
    <name type="common">Fire moss</name>
    <name type="synonym">Dicranum purpureum</name>
    <dbReference type="NCBI Taxonomy" id="3225"/>
    <lineage>
        <taxon>Eukaryota</taxon>
        <taxon>Viridiplantae</taxon>
        <taxon>Streptophyta</taxon>
        <taxon>Embryophyta</taxon>
        <taxon>Bryophyta</taxon>
        <taxon>Bryophytina</taxon>
        <taxon>Bryopsida</taxon>
        <taxon>Dicranidae</taxon>
        <taxon>Pseudoditrichales</taxon>
        <taxon>Ditrichaceae</taxon>
        <taxon>Ceratodon</taxon>
    </lineage>
</organism>
<dbReference type="Proteomes" id="UP000822688">
    <property type="component" value="Chromosome V"/>
</dbReference>
<comment type="caution">
    <text evidence="1">The sequence shown here is derived from an EMBL/GenBank/DDBJ whole genome shotgun (WGS) entry which is preliminary data.</text>
</comment>